<proteinExistence type="predicted"/>
<gene>
    <name evidence="2" type="ORF">ABID49_001695</name>
</gene>
<dbReference type="EMBL" id="JBEPLW010000012">
    <property type="protein sequence ID" value="MET3575789.1"/>
    <property type="molecule type" value="Genomic_DNA"/>
</dbReference>
<dbReference type="Proteomes" id="UP001549099">
    <property type="component" value="Unassembled WGS sequence"/>
</dbReference>
<dbReference type="Pfam" id="PF14177">
    <property type="entry name" value="YkyB"/>
    <property type="match status" value="1"/>
</dbReference>
<sequence length="163" mass="18226">MDAPDFSLRLAEAVHTVNRHAKTAPDNRFLYNLKKAALEKMITEGLAEKKGLHFVQNPRFSRQQSAVLIRCGDYLFHLPASKDDFRSLPHLGEQNMEIRNPKGRIGLKAAKQLLSDYTGLKESNSGPTPPQQPKNRPGQASRAKEKGRNQTSSGHKPWFGPLS</sequence>
<dbReference type="InterPro" id="IPR025552">
    <property type="entry name" value="YkyB"/>
</dbReference>
<protein>
    <recommendedName>
        <fullName evidence="4">YkyB-like protein</fullName>
    </recommendedName>
</protein>
<organism evidence="2 3">
    <name type="scientific">Bhargavaea ullalensis</name>
    <dbReference type="NCBI Taxonomy" id="1265685"/>
    <lineage>
        <taxon>Bacteria</taxon>
        <taxon>Bacillati</taxon>
        <taxon>Bacillota</taxon>
        <taxon>Bacilli</taxon>
        <taxon>Bacillales</taxon>
        <taxon>Caryophanaceae</taxon>
        <taxon>Bhargavaea</taxon>
    </lineage>
</organism>
<evidence type="ECO:0000313" key="3">
    <source>
        <dbReference type="Proteomes" id="UP001549099"/>
    </source>
</evidence>
<accession>A0ABV2GBX4</accession>
<name>A0ABV2GBX4_9BACL</name>
<comment type="caution">
    <text evidence="2">The sequence shown here is derived from an EMBL/GenBank/DDBJ whole genome shotgun (WGS) entry which is preliminary data.</text>
</comment>
<feature type="region of interest" description="Disordered" evidence="1">
    <location>
        <begin position="116"/>
        <end position="163"/>
    </location>
</feature>
<dbReference type="RefSeq" id="WP_354197264.1">
    <property type="nucleotide sequence ID" value="NZ_JBEPLW010000012.1"/>
</dbReference>
<evidence type="ECO:0000313" key="2">
    <source>
        <dbReference type="EMBL" id="MET3575789.1"/>
    </source>
</evidence>
<reference evidence="2 3" key="1">
    <citation type="submission" date="2024-06" db="EMBL/GenBank/DDBJ databases">
        <title>Genomic Encyclopedia of Type Strains, Phase IV (KMG-IV): sequencing the most valuable type-strain genomes for metagenomic binning, comparative biology and taxonomic classification.</title>
        <authorList>
            <person name="Goeker M."/>
        </authorList>
    </citation>
    <scope>NUCLEOTIDE SEQUENCE [LARGE SCALE GENOMIC DNA]</scope>
    <source>
        <strain evidence="2 3">DSM 26128</strain>
    </source>
</reference>
<evidence type="ECO:0008006" key="4">
    <source>
        <dbReference type="Google" id="ProtNLM"/>
    </source>
</evidence>
<evidence type="ECO:0000256" key="1">
    <source>
        <dbReference type="SAM" id="MobiDB-lite"/>
    </source>
</evidence>
<keyword evidence="3" id="KW-1185">Reference proteome</keyword>